<dbReference type="RefSeq" id="WP_209892915.1">
    <property type="nucleotide sequence ID" value="NZ_BAAAJV010000041.1"/>
</dbReference>
<dbReference type="Pfam" id="PF00440">
    <property type="entry name" value="TetR_N"/>
    <property type="match status" value="1"/>
</dbReference>
<keyword evidence="3" id="KW-0804">Transcription</keyword>
<evidence type="ECO:0000256" key="3">
    <source>
        <dbReference type="ARBA" id="ARBA00023163"/>
    </source>
</evidence>
<dbReference type="InterPro" id="IPR050109">
    <property type="entry name" value="HTH-type_TetR-like_transc_reg"/>
</dbReference>
<dbReference type="InterPro" id="IPR001647">
    <property type="entry name" value="HTH_TetR"/>
</dbReference>
<comment type="caution">
    <text evidence="6">The sequence shown here is derived from an EMBL/GenBank/DDBJ whole genome shotgun (WGS) entry which is preliminary data.</text>
</comment>
<evidence type="ECO:0000259" key="5">
    <source>
        <dbReference type="PROSITE" id="PS50977"/>
    </source>
</evidence>
<name>A0ABS4YPZ3_9MICO</name>
<keyword evidence="2 4" id="KW-0238">DNA-binding</keyword>
<keyword evidence="1" id="KW-0805">Transcription regulation</keyword>
<organism evidence="6 7">
    <name type="scientific">Brachybacterium fresconis</name>
    <dbReference type="NCBI Taxonomy" id="173363"/>
    <lineage>
        <taxon>Bacteria</taxon>
        <taxon>Bacillati</taxon>
        <taxon>Actinomycetota</taxon>
        <taxon>Actinomycetes</taxon>
        <taxon>Micrococcales</taxon>
        <taxon>Dermabacteraceae</taxon>
        <taxon>Brachybacterium</taxon>
    </lineage>
</organism>
<sequence length="227" mass="24927">MPSTAGRAPDPRPARTKAAIFAAARDLSARDGEVTVNALAQRAGVSRAAFYSHFSGLDDLMSAMLATMFDRQQERSVELAAEGRSIQEMVRVSAATMVAYVAHHQAFLRGALDWKFSHRTYLILVATLADLHAMALDRLGDQVPLSPPIPQMARYFAGGSLDLLIQWLIETEQDAREGRELDREPLLAAVLRMLPSWYTGLEPQDPIPEDLVLEWLVTDPDDSAGAA</sequence>
<dbReference type="Gene3D" id="1.10.357.10">
    <property type="entry name" value="Tetracycline Repressor, domain 2"/>
    <property type="match status" value="1"/>
</dbReference>
<dbReference type="PANTHER" id="PTHR30055:SF234">
    <property type="entry name" value="HTH-TYPE TRANSCRIPTIONAL REGULATOR BETI"/>
    <property type="match status" value="1"/>
</dbReference>
<evidence type="ECO:0000313" key="6">
    <source>
        <dbReference type="EMBL" id="MBP2410008.1"/>
    </source>
</evidence>
<feature type="domain" description="HTH tetR-type" evidence="5">
    <location>
        <begin position="14"/>
        <end position="72"/>
    </location>
</feature>
<dbReference type="PROSITE" id="PS50977">
    <property type="entry name" value="HTH_TETR_2"/>
    <property type="match status" value="1"/>
</dbReference>
<dbReference type="EMBL" id="JAGIOC010000001">
    <property type="protein sequence ID" value="MBP2410008.1"/>
    <property type="molecule type" value="Genomic_DNA"/>
</dbReference>
<accession>A0ABS4YPZ3</accession>
<feature type="DNA-binding region" description="H-T-H motif" evidence="4">
    <location>
        <begin position="35"/>
        <end position="54"/>
    </location>
</feature>
<proteinExistence type="predicted"/>
<dbReference type="SUPFAM" id="SSF46689">
    <property type="entry name" value="Homeodomain-like"/>
    <property type="match status" value="1"/>
</dbReference>
<dbReference type="Proteomes" id="UP000698222">
    <property type="component" value="Unassembled WGS sequence"/>
</dbReference>
<reference evidence="6 7" key="1">
    <citation type="submission" date="2021-03" db="EMBL/GenBank/DDBJ databases">
        <title>Sequencing the genomes of 1000 actinobacteria strains.</title>
        <authorList>
            <person name="Klenk H.-P."/>
        </authorList>
    </citation>
    <scope>NUCLEOTIDE SEQUENCE [LARGE SCALE GENOMIC DNA]</scope>
    <source>
        <strain evidence="6 7">DSM 14564</strain>
    </source>
</reference>
<evidence type="ECO:0000313" key="7">
    <source>
        <dbReference type="Proteomes" id="UP000698222"/>
    </source>
</evidence>
<evidence type="ECO:0000256" key="1">
    <source>
        <dbReference type="ARBA" id="ARBA00023015"/>
    </source>
</evidence>
<evidence type="ECO:0000256" key="4">
    <source>
        <dbReference type="PROSITE-ProRule" id="PRU00335"/>
    </source>
</evidence>
<dbReference type="PANTHER" id="PTHR30055">
    <property type="entry name" value="HTH-TYPE TRANSCRIPTIONAL REGULATOR RUTR"/>
    <property type="match status" value="1"/>
</dbReference>
<evidence type="ECO:0000256" key="2">
    <source>
        <dbReference type="ARBA" id="ARBA00023125"/>
    </source>
</evidence>
<gene>
    <name evidence="6" type="ORF">JOF44_002911</name>
</gene>
<dbReference type="InterPro" id="IPR009057">
    <property type="entry name" value="Homeodomain-like_sf"/>
</dbReference>
<protein>
    <submittedName>
        <fullName evidence="6">AcrR family transcriptional regulator</fullName>
    </submittedName>
</protein>
<keyword evidence="7" id="KW-1185">Reference proteome</keyword>